<comment type="caution">
    <text evidence="2">The sequence shown here is derived from an EMBL/GenBank/DDBJ whole genome shotgun (WGS) entry which is preliminary data.</text>
</comment>
<name>A0A8J3KUZ5_9ACTN</name>
<evidence type="ECO:0000313" key="3">
    <source>
        <dbReference type="Proteomes" id="UP000630887"/>
    </source>
</evidence>
<feature type="transmembrane region" description="Helical" evidence="1">
    <location>
        <begin position="154"/>
        <end position="178"/>
    </location>
</feature>
<gene>
    <name evidence="2" type="ORF">Cco03nite_05790</name>
</gene>
<feature type="transmembrane region" description="Helical" evidence="1">
    <location>
        <begin position="210"/>
        <end position="233"/>
    </location>
</feature>
<keyword evidence="1" id="KW-0472">Membrane</keyword>
<dbReference type="RefSeq" id="WP_203688343.1">
    <property type="nucleotide sequence ID" value="NZ_BAAALC010000049.1"/>
</dbReference>
<keyword evidence="1" id="KW-0812">Transmembrane</keyword>
<evidence type="ECO:0000256" key="1">
    <source>
        <dbReference type="SAM" id="Phobius"/>
    </source>
</evidence>
<keyword evidence="1" id="KW-1133">Transmembrane helix</keyword>
<keyword evidence="3" id="KW-1185">Reference proteome</keyword>
<evidence type="ECO:0000313" key="2">
    <source>
        <dbReference type="EMBL" id="GIG03879.1"/>
    </source>
</evidence>
<organism evidence="2 3">
    <name type="scientific">Catellatospora coxensis</name>
    <dbReference type="NCBI Taxonomy" id="310354"/>
    <lineage>
        <taxon>Bacteria</taxon>
        <taxon>Bacillati</taxon>
        <taxon>Actinomycetota</taxon>
        <taxon>Actinomycetes</taxon>
        <taxon>Micromonosporales</taxon>
        <taxon>Micromonosporaceae</taxon>
        <taxon>Catellatospora</taxon>
    </lineage>
</organism>
<dbReference type="AlphaFoldDB" id="A0A8J3KUZ5"/>
<feature type="transmembrane region" description="Helical" evidence="1">
    <location>
        <begin position="34"/>
        <end position="51"/>
    </location>
</feature>
<protein>
    <submittedName>
        <fullName evidence="2">Uncharacterized protein</fullName>
    </submittedName>
</protein>
<feature type="transmembrane region" description="Helical" evidence="1">
    <location>
        <begin position="185"/>
        <end position="204"/>
    </location>
</feature>
<sequence>MTHESVPQANSPQELLASVRDLTRQVRVAQRGTWFPLLVLATVTLLAIPVYRYAPYWDVFDACQTGPEYRVCPAPNPAELAYWTVALTIAYAVIAGFYVRQSRRRGLGTPIRPYITVGVALAVLMTAVSSWLTFHPLIPVPADPSSPADIEVGPAAWVVNGLASPVAVIGLALLVLAWVERHWALLAYSVVLLAIVAIMGAQVIQSSSRWFFLPHLLVPAVVLLLGSAVFALFRRASEVEA</sequence>
<feature type="transmembrane region" description="Helical" evidence="1">
    <location>
        <begin position="80"/>
        <end position="99"/>
    </location>
</feature>
<reference evidence="2 3" key="1">
    <citation type="submission" date="2021-01" db="EMBL/GenBank/DDBJ databases">
        <title>Whole genome shotgun sequence of Catellatospora coxensis NBRC 107359.</title>
        <authorList>
            <person name="Komaki H."/>
            <person name="Tamura T."/>
        </authorList>
    </citation>
    <scope>NUCLEOTIDE SEQUENCE [LARGE SCALE GENOMIC DNA]</scope>
    <source>
        <strain evidence="2 3">NBRC 107359</strain>
    </source>
</reference>
<dbReference type="EMBL" id="BONI01000004">
    <property type="protein sequence ID" value="GIG03879.1"/>
    <property type="molecule type" value="Genomic_DNA"/>
</dbReference>
<accession>A0A8J3KUZ5</accession>
<proteinExistence type="predicted"/>
<feature type="transmembrane region" description="Helical" evidence="1">
    <location>
        <begin position="111"/>
        <end position="134"/>
    </location>
</feature>
<dbReference type="Proteomes" id="UP000630887">
    <property type="component" value="Unassembled WGS sequence"/>
</dbReference>